<evidence type="ECO:0000313" key="3">
    <source>
        <dbReference type="EMBL" id="KAK1296448.1"/>
    </source>
</evidence>
<organism evidence="2 5">
    <name type="scientific">Acorus calamus</name>
    <name type="common">Sweet flag</name>
    <dbReference type="NCBI Taxonomy" id="4465"/>
    <lineage>
        <taxon>Eukaryota</taxon>
        <taxon>Viridiplantae</taxon>
        <taxon>Streptophyta</taxon>
        <taxon>Embryophyta</taxon>
        <taxon>Tracheophyta</taxon>
        <taxon>Spermatophyta</taxon>
        <taxon>Magnoliopsida</taxon>
        <taxon>Liliopsida</taxon>
        <taxon>Acoraceae</taxon>
        <taxon>Acorus</taxon>
    </lineage>
</organism>
<protein>
    <submittedName>
        <fullName evidence="2">Uncharacterized protein</fullName>
    </submittedName>
</protein>
<evidence type="ECO:0000313" key="5">
    <source>
        <dbReference type="Proteomes" id="UP001180020"/>
    </source>
</evidence>
<evidence type="ECO:0000313" key="4">
    <source>
        <dbReference type="EMBL" id="KAK1309954.1"/>
    </source>
</evidence>
<sequence length="67" mass="7631">MDRLVSSTASLYKKMEELSNAEHAIRRHSNTKETSICGESFDSVVSLLAPFAFVLLLFRIRRAFLLL</sequence>
<comment type="caution">
    <text evidence="2">The sequence shown here is derived from an EMBL/GenBank/DDBJ whole genome shotgun (WGS) entry which is preliminary data.</text>
</comment>
<gene>
    <name evidence="4" type="ORF">QJS10_CPA08g00300</name>
    <name evidence="2" type="ORF">QJS10_CPA16g01218</name>
    <name evidence="3" type="ORF">QJS10_CPB15g00940</name>
</gene>
<keyword evidence="1" id="KW-0812">Transmembrane</keyword>
<dbReference type="EMBL" id="JAUJYO010000008">
    <property type="protein sequence ID" value="KAK1309954.1"/>
    <property type="molecule type" value="Genomic_DNA"/>
</dbReference>
<name>A0AAV9CYH1_ACOCL</name>
<accession>A0AAV9CYH1</accession>
<evidence type="ECO:0000313" key="2">
    <source>
        <dbReference type="EMBL" id="KAK1294291.1"/>
    </source>
</evidence>
<keyword evidence="1" id="KW-0472">Membrane</keyword>
<dbReference type="EMBL" id="JAUJYO010000015">
    <property type="protein sequence ID" value="KAK1296448.1"/>
    <property type="molecule type" value="Genomic_DNA"/>
</dbReference>
<keyword evidence="5" id="KW-1185">Reference proteome</keyword>
<dbReference type="Proteomes" id="UP001180020">
    <property type="component" value="Unassembled WGS sequence"/>
</dbReference>
<dbReference type="EMBL" id="JAUJYO010000016">
    <property type="protein sequence ID" value="KAK1294291.1"/>
    <property type="molecule type" value="Genomic_DNA"/>
</dbReference>
<reference evidence="2" key="1">
    <citation type="journal article" date="2023" name="Nat. Commun.">
        <title>Diploid and tetraploid genomes of Acorus and the evolution of monocots.</title>
        <authorList>
            <person name="Ma L."/>
            <person name="Liu K.W."/>
            <person name="Li Z."/>
            <person name="Hsiao Y.Y."/>
            <person name="Qi Y."/>
            <person name="Fu T."/>
            <person name="Tang G.D."/>
            <person name="Zhang D."/>
            <person name="Sun W.H."/>
            <person name="Liu D.K."/>
            <person name="Li Y."/>
            <person name="Chen G.Z."/>
            <person name="Liu X.D."/>
            <person name="Liao X.Y."/>
            <person name="Jiang Y.T."/>
            <person name="Yu X."/>
            <person name="Hao Y."/>
            <person name="Huang J."/>
            <person name="Zhao X.W."/>
            <person name="Ke S."/>
            <person name="Chen Y.Y."/>
            <person name="Wu W.L."/>
            <person name="Hsu J.L."/>
            <person name="Lin Y.F."/>
            <person name="Huang M.D."/>
            <person name="Li C.Y."/>
            <person name="Huang L."/>
            <person name="Wang Z.W."/>
            <person name="Zhao X."/>
            <person name="Zhong W.Y."/>
            <person name="Peng D.H."/>
            <person name="Ahmad S."/>
            <person name="Lan S."/>
            <person name="Zhang J.S."/>
            <person name="Tsai W.C."/>
            <person name="Van de Peer Y."/>
            <person name="Liu Z.J."/>
        </authorList>
    </citation>
    <scope>NUCLEOTIDE SEQUENCE</scope>
    <source>
        <strain evidence="2">CP</strain>
    </source>
</reference>
<keyword evidence="1" id="KW-1133">Transmembrane helix</keyword>
<feature type="transmembrane region" description="Helical" evidence="1">
    <location>
        <begin position="40"/>
        <end position="58"/>
    </location>
</feature>
<dbReference type="AlphaFoldDB" id="A0AAV9CYH1"/>
<reference evidence="2" key="2">
    <citation type="submission" date="2023-06" db="EMBL/GenBank/DDBJ databases">
        <authorList>
            <person name="Ma L."/>
            <person name="Liu K.-W."/>
            <person name="Li Z."/>
            <person name="Hsiao Y.-Y."/>
            <person name="Qi Y."/>
            <person name="Fu T."/>
            <person name="Tang G."/>
            <person name="Zhang D."/>
            <person name="Sun W.-H."/>
            <person name="Liu D.-K."/>
            <person name="Li Y."/>
            <person name="Chen G.-Z."/>
            <person name="Liu X.-D."/>
            <person name="Liao X.-Y."/>
            <person name="Jiang Y.-T."/>
            <person name="Yu X."/>
            <person name="Hao Y."/>
            <person name="Huang J."/>
            <person name="Zhao X.-W."/>
            <person name="Ke S."/>
            <person name="Chen Y.-Y."/>
            <person name="Wu W.-L."/>
            <person name="Hsu J.-L."/>
            <person name="Lin Y.-F."/>
            <person name="Huang M.-D."/>
            <person name="Li C.-Y."/>
            <person name="Huang L."/>
            <person name="Wang Z.-W."/>
            <person name="Zhao X."/>
            <person name="Zhong W.-Y."/>
            <person name="Peng D.-H."/>
            <person name="Ahmad S."/>
            <person name="Lan S."/>
            <person name="Zhang J.-S."/>
            <person name="Tsai W.-C."/>
            <person name="Van De Peer Y."/>
            <person name="Liu Z.-J."/>
        </authorList>
    </citation>
    <scope>NUCLEOTIDE SEQUENCE</scope>
    <source>
        <strain evidence="2">CP</strain>
        <tissue evidence="2">Leaves</tissue>
    </source>
</reference>
<proteinExistence type="predicted"/>
<evidence type="ECO:0000256" key="1">
    <source>
        <dbReference type="SAM" id="Phobius"/>
    </source>
</evidence>